<keyword evidence="1" id="KW-0175">Coiled coil</keyword>
<sequence length="198" mass="23729">NSDLVKKETNFLGLEKKFTYDETKRLIKESNKKTLNAYSFYKHNYKTQYTVNIGLEKQNNEQKKEIDFLKEKQKKLNKEIRDLSFQIKKSNQMEVERDYYYEVAKEAKEALSDILKHPFKTIKDLKNFFDFRKNSLKTATYKETEQEKNINKNNDLEEKPLSRAVDSKILDKDTLQQKLTQNEPKQPEEETKPKPFKL</sequence>
<dbReference type="Proteomes" id="UP000566985">
    <property type="component" value="Unassembled WGS sequence"/>
</dbReference>
<gene>
    <name evidence="3" type="ORF">HU668_23950</name>
</gene>
<organism evidence="3 4">
    <name type="scientific">Pantoea brenneri</name>
    <dbReference type="NCBI Taxonomy" id="472694"/>
    <lineage>
        <taxon>Bacteria</taxon>
        <taxon>Pseudomonadati</taxon>
        <taxon>Pseudomonadota</taxon>
        <taxon>Gammaproteobacteria</taxon>
        <taxon>Enterobacterales</taxon>
        <taxon>Erwiniaceae</taxon>
        <taxon>Pantoea</taxon>
    </lineage>
</organism>
<evidence type="ECO:0000313" key="4">
    <source>
        <dbReference type="Proteomes" id="UP000566985"/>
    </source>
</evidence>
<feature type="compositionally biased region" description="Basic and acidic residues" evidence="2">
    <location>
        <begin position="185"/>
        <end position="198"/>
    </location>
</feature>
<dbReference type="RefSeq" id="WP_176056744.1">
    <property type="nucleotide sequence ID" value="NZ_JABWPM010000067.1"/>
</dbReference>
<name>A0A7Y6NJ26_9GAMM</name>
<dbReference type="AlphaFoldDB" id="A0A7Y6NJ26"/>
<accession>A0A7Y6NJ26</accession>
<feature type="region of interest" description="Disordered" evidence="2">
    <location>
        <begin position="143"/>
        <end position="198"/>
    </location>
</feature>
<protein>
    <submittedName>
        <fullName evidence="3">Uncharacterized protein</fullName>
    </submittedName>
</protein>
<feature type="coiled-coil region" evidence="1">
    <location>
        <begin position="52"/>
        <end position="86"/>
    </location>
</feature>
<reference evidence="3 4" key="1">
    <citation type="submission" date="2020-05" db="EMBL/GenBank/DDBJ databases">
        <title>Whole Genome Sequences of Enterobacteriales Associated with the International Space Station.</title>
        <authorList>
            <person name="Bharadwaj A."/>
            <person name="Daudu R."/>
            <person name="Singh N."/>
            <person name="Wood J."/>
            <person name="Debieu M."/>
            <person name="Mason C."/>
            <person name="Wang C."/>
            <person name="Venkateswaran K."/>
        </authorList>
    </citation>
    <scope>NUCLEOTIDE SEQUENCE [LARGE SCALE GENOMIC DNA]</scope>
    <source>
        <strain evidence="3 4">IF5SW-B1</strain>
    </source>
</reference>
<comment type="caution">
    <text evidence="3">The sequence shown here is derived from an EMBL/GenBank/DDBJ whole genome shotgun (WGS) entry which is preliminary data.</text>
</comment>
<feature type="compositionally biased region" description="Basic and acidic residues" evidence="2">
    <location>
        <begin position="143"/>
        <end position="175"/>
    </location>
</feature>
<feature type="non-terminal residue" evidence="3">
    <location>
        <position position="1"/>
    </location>
</feature>
<evidence type="ECO:0000313" key="3">
    <source>
        <dbReference type="EMBL" id="NUY99472.1"/>
    </source>
</evidence>
<proteinExistence type="predicted"/>
<dbReference type="EMBL" id="JABWPM010000067">
    <property type="protein sequence ID" value="NUY99472.1"/>
    <property type="molecule type" value="Genomic_DNA"/>
</dbReference>
<evidence type="ECO:0000256" key="2">
    <source>
        <dbReference type="SAM" id="MobiDB-lite"/>
    </source>
</evidence>
<evidence type="ECO:0000256" key="1">
    <source>
        <dbReference type="SAM" id="Coils"/>
    </source>
</evidence>